<comment type="caution">
    <text evidence="2">The sequence shown here is derived from an EMBL/GenBank/DDBJ whole genome shotgun (WGS) entry which is preliminary data.</text>
</comment>
<evidence type="ECO:0000313" key="3">
    <source>
        <dbReference type="Proteomes" id="UP000635245"/>
    </source>
</evidence>
<proteinExistence type="predicted"/>
<reference evidence="2" key="1">
    <citation type="submission" date="2020-12" db="EMBL/GenBank/DDBJ databases">
        <title>Prauserella sp. ASG 168, a novel actinomycete isolated from cave rock.</title>
        <authorList>
            <person name="Suriyachadkun C."/>
        </authorList>
    </citation>
    <scope>NUCLEOTIDE SEQUENCE</scope>
    <source>
        <strain evidence="2">ASG 168</strain>
    </source>
</reference>
<evidence type="ECO:0000313" key="2">
    <source>
        <dbReference type="EMBL" id="MBK1784709.1"/>
    </source>
</evidence>
<protein>
    <submittedName>
        <fullName evidence="2">Protein tyrosine phosphatase</fullName>
    </submittedName>
</protein>
<organism evidence="2 3">
    <name type="scientific">Prauserella cavernicola</name>
    <dbReference type="NCBI Taxonomy" id="2800127"/>
    <lineage>
        <taxon>Bacteria</taxon>
        <taxon>Bacillati</taxon>
        <taxon>Actinomycetota</taxon>
        <taxon>Actinomycetes</taxon>
        <taxon>Pseudonocardiales</taxon>
        <taxon>Pseudonocardiaceae</taxon>
        <taxon>Prauserella</taxon>
    </lineage>
</organism>
<name>A0A934QST7_9PSEU</name>
<dbReference type="RefSeq" id="WP_200317295.1">
    <property type="nucleotide sequence ID" value="NZ_JAENJH010000002.1"/>
</dbReference>
<dbReference type="Proteomes" id="UP000635245">
    <property type="component" value="Unassembled WGS sequence"/>
</dbReference>
<gene>
    <name evidence="2" type="ORF">JHE00_10255</name>
</gene>
<dbReference type="InterPro" id="IPR029021">
    <property type="entry name" value="Prot-tyrosine_phosphatase-like"/>
</dbReference>
<accession>A0A934QST7</accession>
<keyword evidence="3" id="KW-1185">Reference proteome</keyword>
<feature type="domain" description="Tyrosine-protein phosphatase" evidence="1">
    <location>
        <begin position="52"/>
        <end position="117"/>
    </location>
</feature>
<sequence>MAGPPLLGATRLPDGVWVRGRGLREAAPEGPRPDFGLYLGAGVLHRRHDASLTWEHEWVHWVDGWLPSHWRPAAASIVALHERARTGQAVEMACHGGIGRTGTAMACLATLTGLTPREAFAWTRANYRRRAVEAPWQRAWISWFARHARLNRPGPSAAGPEP</sequence>
<evidence type="ECO:0000259" key="1">
    <source>
        <dbReference type="Pfam" id="PF00102"/>
    </source>
</evidence>
<dbReference type="Pfam" id="PF00102">
    <property type="entry name" value="Y_phosphatase"/>
    <property type="match status" value="1"/>
</dbReference>
<dbReference type="AlphaFoldDB" id="A0A934QST7"/>
<dbReference type="GO" id="GO:0004725">
    <property type="term" value="F:protein tyrosine phosphatase activity"/>
    <property type="evidence" value="ECO:0007669"/>
    <property type="project" value="InterPro"/>
</dbReference>
<dbReference type="InterPro" id="IPR000242">
    <property type="entry name" value="PTP_cat"/>
</dbReference>
<dbReference type="EMBL" id="JAENJH010000002">
    <property type="protein sequence ID" value="MBK1784709.1"/>
    <property type="molecule type" value="Genomic_DNA"/>
</dbReference>
<dbReference type="Gene3D" id="3.90.190.10">
    <property type="entry name" value="Protein tyrosine phosphatase superfamily"/>
    <property type="match status" value="1"/>
</dbReference>
<dbReference type="SUPFAM" id="SSF52799">
    <property type="entry name" value="(Phosphotyrosine protein) phosphatases II"/>
    <property type="match status" value="1"/>
</dbReference>